<dbReference type="RefSeq" id="WP_076118590.1">
    <property type="nucleotide sequence ID" value="NZ_MPTC01000005.1"/>
</dbReference>
<protein>
    <recommendedName>
        <fullName evidence="3">CueP family metal-binding protein</fullName>
    </recommendedName>
</protein>
<proteinExistence type="predicted"/>
<gene>
    <name evidence="1" type="ORF">BSK52_09210</name>
</gene>
<dbReference type="Proteomes" id="UP000187439">
    <property type="component" value="Unassembled WGS sequence"/>
</dbReference>
<accession>A0A1R0Y4J6</accession>
<dbReference type="EMBL" id="MPTC01000005">
    <property type="protein sequence ID" value="OMD42258.1"/>
    <property type="molecule type" value="Genomic_DNA"/>
</dbReference>
<sequence>MRKKTWIASGAVVVVALGAYLVVGGNDKETPAASDTSNVKQLVQEYSSSGMKNLSASITSEQLIVTDSNNKSTKYDLPKDEFFVSIAPYVKDTHPCATHSLTGCQGELTEQEFSVYIEDTDGNVIVDQTMKSQSNGFIDLWLPRDKKYSITIEQDGVKAKAELSTFKSDNTCVTTMQLVESI</sequence>
<reference evidence="1 2" key="1">
    <citation type="submission" date="2016-10" db="EMBL/GenBank/DDBJ databases">
        <title>Paenibacillus species isolates.</title>
        <authorList>
            <person name="Beno S.M."/>
        </authorList>
    </citation>
    <scope>NUCLEOTIDE SEQUENCE [LARGE SCALE GENOMIC DNA]</scope>
    <source>
        <strain evidence="1 2">FSL H7-0710</strain>
    </source>
</reference>
<dbReference type="Pfam" id="PF21172">
    <property type="entry name" value="CueP"/>
    <property type="match status" value="1"/>
</dbReference>
<dbReference type="Gene3D" id="2.60.40.3700">
    <property type="match status" value="1"/>
</dbReference>
<evidence type="ECO:0000313" key="2">
    <source>
        <dbReference type="Proteomes" id="UP000187439"/>
    </source>
</evidence>
<comment type="caution">
    <text evidence="1">The sequence shown here is derived from an EMBL/GenBank/DDBJ whole genome shotgun (WGS) entry which is preliminary data.</text>
</comment>
<dbReference type="InterPro" id="IPR047808">
    <property type="entry name" value="CueP-like"/>
</dbReference>
<dbReference type="NCBIfam" id="NF038094">
    <property type="entry name" value="CueP_fam"/>
    <property type="match status" value="1"/>
</dbReference>
<dbReference type="OrthoDB" id="73040at2"/>
<evidence type="ECO:0000313" key="1">
    <source>
        <dbReference type="EMBL" id="OMD42258.1"/>
    </source>
</evidence>
<dbReference type="AlphaFoldDB" id="A0A1R0Y4J6"/>
<organism evidence="1 2">
    <name type="scientific">Paenibacillus odorifer</name>
    <dbReference type="NCBI Taxonomy" id="189426"/>
    <lineage>
        <taxon>Bacteria</taxon>
        <taxon>Bacillati</taxon>
        <taxon>Bacillota</taxon>
        <taxon>Bacilli</taxon>
        <taxon>Bacillales</taxon>
        <taxon>Paenibacillaceae</taxon>
        <taxon>Paenibacillus</taxon>
    </lineage>
</organism>
<evidence type="ECO:0008006" key="3">
    <source>
        <dbReference type="Google" id="ProtNLM"/>
    </source>
</evidence>
<name>A0A1R0Y4J6_9BACL</name>